<evidence type="ECO:0000256" key="2">
    <source>
        <dbReference type="ARBA" id="ARBA00013149"/>
    </source>
</evidence>
<dbReference type="InterPro" id="IPR036134">
    <property type="entry name" value="Crypto/Photolyase_FAD-like_sf"/>
</dbReference>
<feature type="binding site" evidence="8">
    <location>
        <position position="271"/>
    </location>
    <ligand>
        <name>FAD</name>
        <dbReference type="ChEBI" id="CHEBI:57692"/>
    </ligand>
</feature>
<dbReference type="GO" id="GO:0071949">
    <property type="term" value="F:FAD binding"/>
    <property type="evidence" value="ECO:0007669"/>
    <property type="project" value="TreeGrafter"/>
</dbReference>
<evidence type="ECO:0000256" key="4">
    <source>
        <dbReference type="ARBA" id="ARBA00022630"/>
    </source>
</evidence>
<evidence type="ECO:0000256" key="10">
    <source>
        <dbReference type="RuleBase" id="RU004182"/>
    </source>
</evidence>
<dbReference type="InterPro" id="IPR006050">
    <property type="entry name" value="DNA_photolyase_N"/>
</dbReference>
<evidence type="ECO:0000256" key="3">
    <source>
        <dbReference type="ARBA" id="ARBA00014046"/>
    </source>
</evidence>
<comment type="similarity">
    <text evidence="10">Belongs to the DNA photolyase family.</text>
</comment>
<dbReference type="PANTHER" id="PTHR11455">
    <property type="entry name" value="CRYPTOCHROME"/>
    <property type="match status" value="1"/>
</dbReference>
<dbReference type="GO" id="GO:0003677">
    <property type="term" value="F:DNA binding"/>
    <property type="evidence" value="ECO:0007669"/>
    <property type="project" value="TreeGrafter"/>
</dbReference>
<dbReference type="PRINTS" id="PR00147">
    <property type="entry name" value="DNAPHOTLYASE"/>
</dbReference>
<protein>
    <recommendedName>
        <fullName evidence="3">Deoxyribodipyrimidine photo-lyase</fullName>
        <ecNumber evidence="2">4.1.99.3</ecNumber>
    </recommendedName>
</protein>
<evidence type="ECO:0000313" key="13">
    <source>
        <dbReference type="Proteomes" id="UP000019243"/>
    </source>
</evidence>
<dbReference type="InterPro" id="IPR005101">
    <property type="entry name" value="Cryptochr/Photolyase_FAD-bd"/>
</dbReference>
<dbReference type="Pfam" id="PF03441">
    <property type="entry name" value="FAD_binding_7"/>
    <property type="match status" value="1"/>
</dbReference>
<evidence type="ECO:0000256" key="9">
    <source>
        <dbReference type="PIRSR" id="PIRSR602081-2"/>
    </source>
</evidence>
<dbReference type="AlphaFoldDB" id="W7CQ69"/>
<dbReference type="STRING" id="1265861.BCAMP_07590"/>
<evidence type="ECO:0000259" key="11">
    <source>
        <dbReference type="PROSITE" id="PS51645"/>
    </source>
</evidence>
<reference evidence="12 13" key="1">
    <citation type="submission" date="2012-12" db="EMBL/GenBank/DDBJ databases">
        <title>Novel taxa of Listeriaceae from agricultural environments in the United States.</title>
        <authorList>
            <person name="den Bakker H.C."/>
            <person name="Allred A."/>
            <person name="Warchocki S."/>
            <person name="Wright E.M."/>
            <person name="Burrell A."/>
            <person name="Nightingale K.K."/>
            <person name="Kephart D."/>
            <person name="Wiedmann M."/>
        </authorList>
    </citation>
    <scope>NUCLEOTIDE SEQUENCE [LARGE SCALE GENOMIC DNA]</scope>
    <source>
        <strain evidence="12 13">FSL F6-1037</strain>
    </source>
</reference>
<accession>W7CQ69</accession>
<comment type="cofactor">
    <cofactor evidence="1">
        <name>(6R)-5,10-methylene-5,6,7,8-tetrahydrofolate</name>
        <dbReference type="ChEBI" id="CHEBI:15636"/>
    </cofactor>
</comment>
<dbReference type="Proteomes" id="UP000019243">
    <property type="component" value="Unassembled WGS sequence"/>
</dbReference>
<feature type="site" description="Electron transfer via tryptophanyl radical" evidence="9">
    <location>
        <position position="381"/>
    </location>
</feature>
<dbReference type="PANTHER" id="PTHR11455:SF9">
    <property type="entry name" value="CRYPTOCHROME CIRCADIAN CLOCK 5 ISOFORM X1"/>
    <property type="match status" value="1"/>
</dbReference>
<organism evidence="12 13">
    <name type="scientific">Brochothrix campestris FSL F6-1037</name>
    <dbReference type="NCBI Taxonomy" id="1265861"/>
    <lineage>
        <taxon>Bacteria</taxon>
        <taxon>Bacillati</taxon>
        <taxon>Bacillota</taxon>
        <taxon>Bacilli</taxon>
        <taxon>Bacillales</taxon>
        <taxon>Listeriaceae</taxon>
        <taxon>Brochothrix</taxon>
    </lineage>
</organism>
<comment type="cofactor">
    <cofactor evidence="8">
        <name>FAD</name>
        <dbReference type="ChEBI" id="CHEBI:57692"/>
    </cofactor>
    <text evidence="8">Binds 1 FAD per subunit.</text>
</comment>
<evidence type="ECO:0000256" key="6">
    <source>
        <dbReference type="ARBA" id="ARBA00022991"/>
    </source>
</evidence>
<dbReference type="EC" id="4.1.99.3" evidence="2"/>
<dbReference type="PATRIC" id="fig|1265861.3.peg.1490"/>
<dbReference type="FunFam" id="1.10.579.10:FF:000003">
    <property type="entry name" value="Deoxyribodipyrimidine photo-lyase"/>
    <property type="match status" value="1"/>
</dbReference>
<comment type="catalytic activity">
    <reaction evidence="7">
        <text>cyclobutadipyrimidine (in DNA) = 2 pyrimidine residues (in DNA).</text>
        <dbReference type="EC" id="4.1.99.3"/>
    </reaction>
</comment>
<dbReference type="Gene3D" id="3.40.50.620">
    <property type="entry name" value="HUPs"/>
    <property type="match status" value="1"/>
</dbReference>
<dbReference type="PROSITE" id="PS00691">
    <property type="entry name" value="DNA_PHOTOLYASES_1_2"/>
    <property type="match status" value="1"/>
</dbReference>
<evidence type="ECO:0000313" key="12">
    <source>
        <dbReference type="EMBL" id="EUJ39242.1"/>
    </source>
</evidence>
<dbReference type="InterPro" id="IPR002081">
    <property type="entry name" value="Cryptochrome/DNA_photolyase_1"/>
</dbReference>
<evidence type="ECO:0000256" key="1">
    <source>
        <dbReference type="ARBA" id="ARBA00001932"/>
    </source>
</evidence>
<keyword evidence="13" id="KW-1185">Reference proteome</keyword>
<evidence type="ECO:0000256" key="7">
    <source>
        <dbReference type="ARBA" id="ARBA00033999"/>
    </source>
</evidence>
<feature type="binding site" evidence="8">
    <location>
        <begin position="274"/>
        <end position="281"/>
    </location>
    <ligand>
        <name>FAD</name>
        <dbReference type="ChEBI" id="CHEBI:57692"/>
    </ligand>
</feature>
<sequence length="466" mass="53808">MLKPMIHIVLFRNDLRLDHQPALQAALDARETHDQIVLLFHLNPSQFAPKTARHDYFFKTLNWFQTECQQIAPLHFIAGELSAAFTSLLATLGTNVTFYFNRQLSGERLRRDQQLIALLEDKQIPYQQFLDGHLHGVAEVKKADGSSYRVFTPYYRQWLALEKPSWHRIRCEQSCSPQYEGACFDEGRRVFAGLLTQLRAQQWDETIGVTAARQQLEQFIAGPLATYDYDRDFPARAGTSRMSPYLKYGVLSIVEVYRRVVTSEQRGQATYIKELAWRDFYQMIACENPTIQTEALTPQYRALEWEVNPAGFNAWCKGETGYPLVDAAMKQLNATGWMHNRLRMVVSSFLVKDLGIDWREGERYFAEKLIDYDRASNAGGWQWAASTGVDAVPYFRVFNPTVQSKRFDPDGAFIRRWLPELVLAKSKEIHEPQKYGLTYLAPIVDHQTARLAAIERFKRIKNKTDG</sequence>
<dbReference type="GO" id="GO:0009416">
    <property type="term" value="P:response to light stimulus"/>
    <property type="evidence" value="ECO:0007669"/>
    <property type="project" value="TreeGrafter"/>
</dbReference>
<feature type="site" description="Electron transfer via tryptophanyl radical" evidence="9">
    <location>
        <position position="358"/>
    </location>
</feature>
<feature type="binding site" evidence="8">
    <location>
        <position position="227"/>
    </location>
    <ligand>
        <name>FAD</name>
        <dbReference type="ChEBI" id="CHEBI:57692"/>
    </ligand>
</feature>
<dbReference type="GO" id="GO:0000719">
    <property type="term" value="P:photoreactive repair"/>
    <property type="evidence" value="ECO:0007669"/>
    <property type="project" value="UniProtKB-ARBA"/>
</dbReference>
<feature type="binding site" evidence="8">
    <location>
        <begin position="371"/>
        <end position="373"/>
    </location>
    <ligand>
        <name>FAD</name>
        <dbReference type="ChEBI" id="CHEBI:57692"/>
    </ligand>
</feature>
<evidence type="ECO:0000256" key="5">
    <source>
        <dbReference type="ARBA" id="ARBA00022827"/>
    </source>
</evidence>
<dbReference type="SUPFAM" id="SSF48173">
    <property type="entry name" value="Cryptochrome/photolyase FAD-binding domain"/>
    <property type="match status" value="1"/>
</dbReference>
<dbReference type="EMBL" id="AODH01000029">
    <property type="protein sequence ID" value="EUJ39242.1"/>
    <property type="molecule type" value="Genomic_DNA"/>
</dbReference>
<dbReference type="InterPro" id="IPR036155">
    <property type="entry name" value="Crypto/Photolyase_N_sf"/>
</dbReference>
<feature type="binding site" evidence="8">
    <location>
        <begin position="239"/>
        <end position="243"/>
    </location>
    <ligand>
        <name>FAD</name>
        <dbReference type="ChEBI" id="CHEBI:57692"/>
    </ligand>
</feature>
<proteinExistence type="inferred from homology"/>
<comment type="caution">
    <text evidence="12">The sequence shown here is derived from an EMBL/GenBank/DDBJ whole genome shotgun (WGS) entry which is preliminary data.</text>
</comment>
<keyword evidence="5 8" id="KW-0274">FAD</keyword>
<keyword evidence="12" id="KW-0456">Lyase</keyword>
<dbReference type="GO" id="GO:0003904">
    <property type="term" value="F:deoxyribodipyrimidine photo-lyase activity"/>
    <property type="evidence" value="ECO:0007669"/>
    <property type="project" value="UniProtKB-EC"/>
</dbReference>
<feature type="domain" description="Photolyase/cryptochrome alpha/beta" evidence="11">
    <location>
        <begin position="5"/>
        <end position="134"/>
    </location>
</feature>
<name>W7CQ69_9LIST</name>
<evidence type="ECO:0000256" key="8">
    <source>
        <dbReference type="PIRSR" id="PIRSR602081-1"/>
    </source>
</evidence>
<dbReference type="Gene3D" id="1.10.579.10">
    <property type="entry name" value="DNA Cyclobutane Dipyrimidine Photolyase, subunit A, domain 3"/>
    <property type="match status" value="1"/>
</dbReference>
<dbReference type="InterPro" id="IPR014729">
    <property type="entry name" value="Rossmann-like_a/b/a_fold"/>
</dbReference>
<dbReference type="InterPro" id="IPR018394">
    <property type="entry name" value="DNA_photolyase_1_CS_C"/>
</dbReference>
<dbReference type="PROSITE" id="PS51645">
    <property type="entry name" value="PHR_CRY_ALPHA_BETA"/>
    <property type="match status" value="1"/>
</dbReference>
<dbReference type="Gene3D" id="1.25.40.80">
    <property type="match status" value="1"/>
</dbReference>
<gene>
    <name evidence="12" type="ORF">BCAMP_07590</name>
</gene>
<dbReference type="SUPFAM" id="SSF52425">
    <property type="entry name" value="Cryptochrome/photolyase, N-terminal domain"/>
    <property type="match status" value="1"/>
</dbReference>
<dbReference type="Pfam" id="PF00875">
    <property type="entry name" value="DNA_photolyase"/>
    <property type="match status" value="1"/>
</dbReference>
<feature type="site" description="Electron transfer via tryptophanyl radical" evidence="9">
    <location>
        <position position="305"/>
    </location>
</feature>
<keyword evidence="4 8" id="KW-0285">Flavoprotein</keyword>
<keyword evidence="6 10" id="KW-0157">Chromophore</keyword>